<dbReference type="AlphaFoldDB" id="K0S8F5"/>
<feature type="domain" description="RDRP core" evidence="2">
    <location>
        <begin position="269"/>
        <end position="427"/>
    </location>
</feature>
<keyword evidence="4" id="KW-1185">Reference proteome</keyword>
<name>K0S8F5_THAOC</name>
<protein>
    <recommendedName>
        <fullName evidence="1">RNA-dependent RNA polymerase</fullName>
        <ecNumber evidence="1">2.7.7.48</ecNumber>
    </recommendedName>
</protein>
<gene>
    <name evidence="3" type="ORF">THAOC_16940</name>
</gene>
<evidence type="ECO:0000256" key="1">
    <source>
        <dbReference type="RuleBase" id="RU363098"/>
    </source>
</evidence>
<dbReference type="GO" id="GO:0003723">
    <property type="term" value="F:RNA binding"/>
    <property type="evidence" value="ECO:0007669"/>
    <property type="project" value="UniProtKB-KW"/>
</dbReference>
<evidence type="ECO:0000313" key="3">
    <source>
        <dbReference type="EMBL" id="EJK62448.1"/>
    </source>
</evidence>
<proteinExistence type="inferred from homology"/>
<dbReference type="OrthoDB" id="425733at2759"/>
<dbReference type="PANTHER" id="PTHR23079:SF55">
    <property type="entry name" value="RNA-DIRECTED RNA POLYMERASE"/>
    <property type="match status" value="1"/>
</dbReference>
<keyword evidence="1" id="KW-0696">RNA-directed RNA polymerase</keyword>
<reference evidence="3 4" key="1">
    <citation type="journal article" date="2012" name="Genome Biol.">
        <title>Genome and low-iron response of an oceanic diatom adapted to chronic iron limitation.</title>
        <authorList>
            <person name="Lommer M."/>
            <person name="Specht M."/>
            <person name="Roy A.S."/>
            <person name="Kraemer L."/>
            <person name="Andreson R."/>
            <person name="Gutowska M.A."/>
            <person name="Wolf J."/>
            <person name="Bergner S.V."/>
            <person name="Schilhabel M.B."/>
            <person name="Klostermeier U.C."/>
            <person name="Beiko R.G."/>
            <person name="Rosenstiel P."/>
            <person name="Hippler M."/>
            <person name="Laroche J."/>
        </authorList>
    </citation>
    <scope>NUCLEOTIDE SEQUENCE [LARGE SCALE GENOMIC DNA]</scope>
    <source>
        <strain evidence="3 4">CCMP1005</strain>
    </source>
</reference>
<keyword evidence="1" id="KW-0694">RNA-binding</keyword>
<dbReference type="GO" id="GO:0003968">
    <property type="term" value="F:RNA-directed RNA polymerase activity"/>
    <property type="evidence" value="ECO:0007669"/>
    <property type="project" value="UniProtKB-KW"/>
</dbReference>
<evidence type="ECO:0000259" key="2">
    <source>
        <dbReference type="Pfam" id="PF05183"/>
    </source>
</evidence>
<dbReference type="Proteomes" id="UP000266841">
    <property type="component" value="Unassembled WGS sequence"/>
</dbReference>
<comment type="similarity">
    <text evidence="1">Belongs to the RdRP family.</text>
</comment>
<comment type="catalytic activity">
    <reaction evidence="1">
        <text>RNA(n) + a ribonucleoside 5'-triphosphate = RNA(n+1) + diphosphate</text>
        <dbReference type="Rhea" id="RHEA:21248"/>
        <dbReference type="Rhea" id="RHEA-COMP:14527"/>
        <dbReference type="Rhea" id="RHEA-COMP:17342"/>
        <dbReference type="ChEBI" id="CHEBI:33019"/>
        <dbReference type="ChEBI" id="CHEBI:61557"/>
        <dbReference type="ChEBI" id="CHEBI:140395"/>
        <dbReference type="EC" id="2.7.7.48"/>
    </reaction>
</comment>
<sequence>MSENVALPPKTVVSNHSRFEIVAAKVKENAQTTSFAKKCSKVELMYCQTAGPGLEEIDIGTLLDRIANFSTLHPRKAAARLELFQSPVLRRNNLDSVVPERGIFSLPSSSLYIATDNGNDGCGFIEEQMLESLLGNNKYARMTVAVQVRIFSPGLGIFKGMLMRKRGITGIELQPSMLKVGPSLTNSESDDAILVINKAGRSPSKPNEYIGRLINPHLTPPPKTFDKDLKPLNKSSDMITNMFIMCELSESLVLDYVKSSRRRDGLRHAYVVGVADPTNSIPFGQVFITGFKHIKTYQDKVIVSRSPCINNLDMRTAKTVVAKPRKMNHDEWEWLNSLPFGVLVFPNPPTGTQSMPEQIANGDLDGDRYFICWDDALVGNIVTQPIEERKASPDTTSTAVQEGKDPSRWFSSMQEMTLEMVGEMAHSSQLIGLFWKLSGNNKVDGMETPDSRSFGDAYKQSLEMKKHGGKLCNNSPKIRPPKFGGIITSVYKKRFCNFFPDRFRALAIALSDSPCNFEYGPAGYRPVSIDVFQSSEFALSISCVGRVARAFS</sequence>
<dbReference type="GO" id="GO:0030422">
    <property type="term" value="P:siRNA processing"/>
    <property type="evidence" value="ECO:0007669"/>
    <property type="project" value="TreeGrafter"/>
</dbReference>
<keyword evidence="1" id="KW-0548">Nucleotidyltransferase</keyword>
<dbReference type="Pfam" id="PF05183">
    <property type="entry name" value="RdRP"/>
    <property type="match status" value="2"/>
</dbReference>
<keyword evidence="1" id="KW-0808">Transferase</keyword>
<dbReference type="GO" id="GO:0031380">
    <property type="term" value="C:nuclear RNA-directed RNA polymerase complex"/>
    <property type="evidence" value="ECO:0007669"/>
    <property type="project" value="TreeGrafter"/>
</dbReference>
<accession>K0S8F5</accession>
<dbReference type="InterPro" id="IPR007855">
    <property type="entry name" value="RDRP"/>
</dbReference>
<dbReference type="EC" id="2.7.7.48" evidence="1"/>
<evidence type="ECO:0000313" key="4">
    <source>
        <dbReference type="Proteomes" id="UP000266841"/>
    </source>
</evidence>
<dbReference type="InterPro" id="IPR057596">
    <property type="entry name" value="RDRP_core"/>
</dbReference>
<comment type="caution">
    <text evidence="3">The sequence shown here is derived from an EMBL/GenBank/DDBJ whole genome shotgun (WGS) entry which is preliminary data.</text>
</comment>
<dbReference type="PANTHER" id="PTHR23079">
    <property type="entry name" value="RNA-DEPENDENT RNA POLYMERASE"/>
    <property type="match status" value="1"/>
</dbReference>
<dbReference type="eggNOG" id="ENOG502SEIK">
    <property type="taxonomic scope" value="Eukaryota"/>
</dbReference>
<organism evidence="3 4">
    <name type="scientific">Thalassiosira oceanica</name>
    <name type="common">Marine diatom</name>
    <dbReference type="NCBI Taxonomy" id="159749"/>
    <lineage>
        <taxon>Eukaryota</taxon>
        <taxon>Sar</taxon>
        <taxon>Stramenopiles</taxon>
        <taxon>Ochrophyta</taxon>
        <taxon>Bacillariophyta</taxon>
        <taxon>Coscinodiscophyceae</taxon>
        <taxon>Thalassiosirophycidae</taxon>
        <taxon>Thalassiosirales</taxon>
        <taxon>Thalassiosiraceae</taxon>
        <taxon>Thalassiosira</taxon>
    </lineage>
</organism>
<dbReference type="OMA" id="FKGMLMR"/>
<feature type="domain" description="RDRP core" evidence="2">
    <location>
        <begin position="52"/>
        <end position="183"/>
    </location>
</feature>
<dbReference type="EMBL" id="AGNL01018878">
    <property type="protein sequence ID" value="EJK62448.1"/>
    <property type="molecule type" value="Genomic_DNA"/>
</dbReference>